<dbReference type="AlphaFoldDB" id="A0A380WQF2"/>
<dbReference type="Gene3D" id="1.10.10.10">
    <property type="entry name" value="Winged helix-like DNA-binding domain superfamily/Winged helix DNA-binding domain"/>
    <property type="match status" value="1"/>
</dbReference>
<evidence type="ECO:0000256" key="1">
    <source>
        <dbReference type="SAM" id="MobiDB-lite"/>
    </source>
</evidence>
<dbReference type="RefSeq" id="WP_115732531.1">
    <property type="nucleotide sequence ID" value="NZ_BAAAVY010000034.1"/>
</dbReference>
<dbReference type="InterPro" id="IPR043129">
    <property type="entry name" value="ATPase_NBD"/>
</dbReference>
<evidence type="ECO:0000313" key="3">
    <source>
        <dbReference type="EMBL" id="SUU90556.1"/>
    </source>
</evidence>
<evidence type="ECO:0000259" key="2">
    <source>
        <dbReference type="Pfam" id="PF12802"/>
    </source>
</evidence>
<feature type="compositionally biased region" description="Polar residues" evidence="1">
    <location>
        <begin position="7"/>
        <end position="20"/>
    </location>
</feature>
<dbReference type="Pfam" id="PF00480">
    <property type="entry name" value="ROK"/>
    <property type="match status" value="1"/>
</dbReference>
<dbReference type="EMBL" id="UFSM01000001">
    <property type="protein sequence ID" value="SUU90556.1"/>
    <property type="molecule type" value="Genomic_DNA"/>
</dbReference>
<dbReference type="OrthoDB" id="49685at2"/>
<dbReference type="InterPro" id="IPR036390">
    <property type="entry name" value="WH_DNA-bd_sf"/>
</dbReference>
<dbReference type="GO" id="GO:0003700">
    <property type="term" value="F:DNA-binding transcription factor activity"/>
    <property type="evidence" value="ECO:0007669"/>
    <property type="project" value="InterPro"/>
</dbReference>
<accession>A0A380WQF2</accession>
<dbReference type="InterPro" id="IPR000600">
    <property type="entry name" value="ROK"/>
</dbReference>
<dbReference type="InterPro" id="IPR036388">
    <property type="entry name" value="WH-like_DNA-bd_sf"/>
</dbReference>
<dbReference type="InterPro" id="IPR000835">
    <property type="entry name" value="HTH_MarR-typ"/>
</dbReference>
<organism evidence="3 4">
    <name type="scientific">Aminobacter aminovorans</name>
    <name type="common">Chelatobacter heintzii</name>
    <dbReference type="NCBI Taxonomy" id="83263"/>
    <lineage>
        <taxon>Bacteria</taxon>
        <taxon>Pseudomonadati</taxon>
        <taxon>Pseudomonadota</taxon>
        <taxon>Alphaproteobacteria</taxon>
        <taxon>Hyphomicrobiales</taxon>
        <taxon>Phyllobacteriaceae</taxon>
        <taxon>Aminobacter</taxon>
    </lineage>
</organism>
<feature type="region of interest" description="Disordered" evidence="1">
    <location>
        <begin position="1"/>
        <end position="22"/>
    </location>
</feature>
<name>A0A380WQF2_AMIAI</name>
<dbReference type="Pfam" id="PF12802">
    <property type="entry name" value="MarR_2"/>
    <property type="match status" value="1"/>
</dbReference>
<reference evidence="3 4" key="1">
    <citation type="submission" date="2018-06" db="EMBL/GenBank/DDBJ databases">
        <authorList>
            <consortium name="Pathogen Informatics"/>
            <person name="Doyle S."/>
        </authorList>
    </citation>
    <scope>NUCLEOTIDE SEQUENCE [LARGE SCALE GENOMIC DNA]</scope>
    <source>
        <strain evidence="3 4">NCTC10684</strain>
    </source>
</reference>
<dbReference type="Proteomes" id="UP000254701">
    <property type="component" value="Unassembled WGS sequence"/>
</dbReference>
<feature type="domain" description="HTH marR-type" evidence="2">
    <location>
        <begin position="29"/>
        <end position="75"/>
    </location>
</feature>
<dbReference type="PANTHER" id="PTHR18964">
    <property type="entry name" value="ROK (REPRESSOR, ORF, KINASE) FAMILY"/>
    <property type="match status" value="1"/>
</dbReference>
<sequence length="404" mass="42982">MRDSSPIRATSGTNQEGTSAHNRRVMMDALRLNGALSRADLARATQLTKQAVSNIVEELERDGFVVSLDAVRKGRGQPSTPYRLVPEGAFAIGLQIDRHLTRAVAVDLVGTVLVRAEANLPPDDPHGGVRIILGVIEGIRRDLAAISAQSERRIVGLGVAMPGPFGLEEFGDNKWMMPAWQKYPLLETLAAGTGLDVSLQNDAAACAIAERMVGAAHGLDHAVCLYVGYGIGAGLILNGESYRGGNGNAGEIGMALLSPRSSDGAVLEHRASLASLYQHLELDPSEPGLYEHVEALALAEDPALLAWVRDAAMDLRWSVQLIETLFDPQTVILTSGAPEALARLILEAMLPLPSSIADRPQRSLPRLQLGIADPWSIALGAAAEPIGRAFDPRFSAILKTRSGG</sequence>
<protein>
    <submittedName>
        <fullName evidence="3">Making large colonies protein</fullName>
    </submittedName>
</protein>
<dbReference type="SUPFAM" id="SSF53067">
    <property type="entry name" value="Actin-like ATPase domain"/>
    <property type="match status" value="1"/>
</dbReference>
<gene>
    <name evidence="3" type="primary">mlc_2</name>
    <name evidence="3" type="ORF">NCTC10684_03814</name>
</gene>
<dbReference type="PANTHER" id="PTHR18964:SF173">
    <property type="entry name" value="GLUCOKINASE"/>
    <property type="match status" value="1"/>
</dbReference>
<dbReference type="SUPFAM" id="SSF46785">
    <property type="entry name" value="Winged helix' DNA-binding domain"/>
    <property type="match status" value="1"/>
</dbReference>
<dbReference type="Gene3D" id="3.30.420.40">
    <property type="match status" value="2"/>
</dbReference>
<proteinExistence type="predicted"/>
<evidence type="ECO:0000313" key="4">
    <source>
        <dbReference type="Proteomes" id="UP000254701"/>
    </source>
</evidence>